<dbReference type="Proteomes" id="UP000838756">
    <property type="component" value="Unassembled WGS sequence"/>
</dbReference>
<proteinExistence type="predicted"/>
<evidence type="ECO:0000313" key="2">
    <source>
        <dbReference type="Proteomes" id="UP000838756"/>
    </source>
</evidence>
<dbReference type="AlphaFoldDB" id="A0A8S4RSU7"/>
<organism evidence="1 2">
    <name type="scientific">Pararge aegeria aegeria</name>
    <dbReference type="NCBI Taxonomy" id="348720"/>
    <lineage>
        <taxon>Eukaryota</taxon>
        <taxon>Metazoa</taxon>
        <taxon>Ecdysozoa</taxon>
        <taxon>Arthropoda</taxon>
        <taxon>Hexapoda</taxon>
        <taxon>Insecta</taxon>
        <taxon>Pterygota</taxon>
        <taxon>Neoptera</taxon>
        <taxon>Endopterygota</taxon>
        <taxon>Lepidoptera</taxon>
        <taxon>Glossata</taxon>
        <taxon>Ditrysia</taxon>
        <taxon>Papilionoidea</taxon>
        <taxon>Nymphalidae</taxon>
        <taxon>Satyrinae</taxon>
        <taxon>Satyrini</taxon>
        <taxon>Parargina</taxon>
        <taxon>Pararge</taxon>
    </lineage>
</organism>
<keyword evidence="2" id="KW-1185">Reference proteome</keyword>
<accession>A0A8S4RSU7</accession>
<comment type="caution">
    <text evidence="1">The sequence shown here is derived from an EMBL/GenBank/DDBJ whole genome shotgun (WGS) entry which is preliminary data.</text>
</comment>
<evidence type="ECO:0000313" key="1">
    <source>
        <dbReference type="EMBL" id="CAH2241393.1"/>
    </source>
</evidence>
<gene>
    <name evidence="1" type="primary">jg15591</name>
    <name evidence="1" type="ORF">PAEG_LOCUS17831</name>
</gene>
<name>A0A8S4RSU7_9NEOP</name>
<sequence length="84" mass="9312">MRESRFECAEDDDDDVSTHASVLFTRGLAEILISEREVSAQTANAFSTGGVIEVIDNCEHLSSGRAFSGMARPGQYYRRASFYL</sequence>
<dbReference type="EMBL" id="CAKXAJ010025576">
    <property type="protein sequence ID" value="CAH2241393.1"/>
    <property type="molecule type" value="Genomic_DNA"/>
</dbReference>
<protein>
    <submittedName>
        <fullName evidence="1">Jg15591 protein</fullName>
    </submittedName>
</protein>
<reference evidence="1" key="1">
    <citation type="submission" date="2022-03" db="EMBL/GenBank/DDBJ databases">
        <authorList>
            <person name="Lindestad O."/>
        </authorList>
    </citation>
    <scope>NUCLEOTIDE SEQUENCE</scope>
</reference>